<dbReference type="EMBL" id="CAJNIZ010043285">
    <property type="protein sequence ID" value="CAE7656472.1"/>
    <property type="molecule type" value="Genomic_DNA"/>
</dbReference>
<keyword evidence="1" id="KW-0472">Membrane</keyword>
<gene>
    <name evidence="2" type="primary">PCS3</name>
    <name evidence="2" type="ORF">SPIL2461_LOCUS17652</name>
</gene>
<sequence length="238" mass="26158">MPWAELGVSRGEARGEGRHVPLEFLPHCTALDTDSFVLLSAVALTFSGYGMCGWNWHAYGIMVKHSLTLFIFDCAAQLFAVTFQQPLLGLFQVICLWFASFLFAGVLVPEEDVVWPLRAFAIVSPMKWSIKAIVNAEMYGTTFDGAVLDNSTRGFSRPGVSELECWGVTGEQVLTSISLSIAKNVTPQRELGHDCSILVAIAALFRFAYSSMAALRCRTGKAVKKPKEMSSPKLTPQR</sequence>
<dbReference type="AlphaFoldDB" id="A0A812VWT0"/>
<accession>A0A812VWT0</accession>
<feature type="transmembrane region" description="Helical" evidence="1">
    <location>
        <begin position="35"/>
        <end position="54"/>
    </location>
</feature>
<keyword evidence="1" id="KW-1133">Transmembrane helix</keyword>
<name>A0A812VWT0_SYMPI</name>
<organism evidence="2 3">
    <name type="scientific">Symbiodinium pilosum</name>
    <name type="common">Dinoflagellate</name>
    <dbReference type="NCBI Taxonomy" id="2952"/>
    <lineage>
        <taxon>Eukaryota</taxon>
        <taxon>Sar</taxon>
        <taxon>Alveolata</taxon>
        <taxon>Dinophyceae</taxon>
        <taxon>Suessiales</taxon>
        <taxon>Symbiodiniaceae</taxon>
        <taxon>Symbiodinium</taxon>
    </lineage>
</organism>
<reference evidence="2" key="1">
    <citation type="submission" date="2021-02" db="EMBL/GenBank/DDBJ databases">
        <authorList>
            <person name="Dougan E. K."/>
            <person name="Rhodes N."/>
            <person name="Thang M."/>
            <person name="Chan C."/>
        </authorList>
    </citation>
    <scope>NUCLEOTIDE SEQUENCE</scope>
</reference>
<proteinExistence type="predicted"/>
<keyword evidence="1" id="KW-0812">Transmembrane</keyword>
<keyword evidence="3" id="KW-1185">Reference proteome</keyword>
<feature type="transmembrane region" description="Helical" evidence="1">
    <location>
        <begin position="89"/>
        <end position="108"/>
    </location>
</feature>
<evidence type="ECO:0000313" key="2">
    <source>
        <dbReference type="EMBL" id="CAE7656472.1"/>
    </source>
</evidence>
<evidence type="ECO:0000256" key="1">
    <source>
        <dbReference type="SAM" id="Phobius"/>
    </source>
</evidence>
<protein>
    <submittedName>
        <fullName evidence="2">PCS3 protein</fullName>
    </submittedName>
</protein>
<comment type="caution">
    <text evidence="2">The sequence shown here is derived from an EMBL/GenBank/DDBJ whole genome shotgun (WGS) entry which is preliminary data.</text>
</comment>
<dbReference type="Proteomes" id="UP000649617">
    <property type="component" value="Unassembled WGS sequence"/>
</dbReference>
<dbReference type="OrthoDB" id="66620at2759"/>
<evidence type="ECO:0000313" key="3">
    <source>
        <dbReference type="Proteomes" id="UP000649617"/>
    </source>
</evidence>